<evidence type="ECO:0000256" key="13">
    <source>
        <dbReference type="SAM" id="SignalP"/>
    </source>
</evidence>
<keyword evidence="6 12" id="KW-1133">Transmembrane helix</keyword>
<evidence type="ECO:0000256" key="1">
    <source>
        <dbReference type="ARBA" id="ARBA00004435"/>
    </source>
</evidence>
<feature type="region of interest" description="Disordered" evidence="11">
    <location>
        <begin position="318"/>
        <end position="356"/>
    </location>
</feature>
<keyword evidence="4 12" id="KW-0812">Transmembrane</keyword>
<dbReference type="Pfam" id="PF05624">
    <property type="entry name" value="LSR"/>
    <property type="match status" value="1"/>
</dbReference>
<dbReference type="Proteomes" id="UP000694411">
    <property type="component" value="Chromosome 1"/>
</dbReference>
<dbReference type="InterPro" id="IPR036179">
    <property type="entry name" value="Ig-like_dom_sf"/>
</dbReference>
<dbReference type="InterPro" id="IPR013783">
    <property type="entry name" value="Ig-like_fold"/>
</dbReference>
<feature type="transmembrane region" description="Helical" evidence="12">
    <location>
        <begin position="187"/>
        <end position="206"/>
    </location>
</feature>
<dbReference type="InterPro" id="IPR003599">
    <property type="entry name" value="Ig_sub"/>
</dbReference>
<keyword evidence="13" id="KW-0732">Signal</keyword>
<keyword evidence="7 12" id="KW-0472">Membrane</keyword>
<dbReference type="GO" id="GO:0031016">
    <property type="term" value="P:pancreas development"/>
    <property type="evidence" value="ECO:0007669"/>
    <property type="project" value="TreeGrafter"/>
</dbReference>
<feature type="compositionally biased region" description="Basic and acidic residues" evidence="11">
    <location>
        <begin position="383"/>
        <end position="405"/>
    </location>
</feature>
<dbReference type="AlphaFoldDB" id="A0A8D2EVE1"/>
<dbReference type="SUPFAM" id="SSF48726">
    <property type="entry name" value="Immunoglobulin"/>
    <property type="match status" value="1"/>
</dbReference>
<keyword evidence="16" id="KW-1185">Reference proteome</keyword>
<feature type="chain" id="PRO_5034077317" evidence="13">
    <location>
        <begin position="21"/>
        <end position="580"/>
    </location>
</feature>
<reference evidence="15" key="1">
    <citation type="submission" date="2018-05" db="EMBL/GenBank/DDBJ databases">
        <title>Whole genome of Theropithecus gelada.</title>
        <authorList>
            <person name="Chiou K.L."/>
            <person name="Snyder-Mackler N."/>
        </authorList>
    </citation>
    <scope>NUCLEOTIDE SEQUENCE [LARGE SCALE GENOMIC DNA]</scope>
</reference>
<evidence type="ECO:0000313" key="15">
    <source>
        <dbReference type="Ensembl" id="ENSTGEP00000010937.1"/>
    </source>
</evidence>
<reference evidence="15" key="2">
    <citation type="submission" date="2025-08" db="UniProtKB">
        <authorList>
            <consortium name="Ensembl"/>
        </authorList>
    </citation>
    <scope>IDENTIFICATION</scope>
</reference>
<dbReference type="GO" id="GO:0005923">
    <property type="term" value="C:bicellular tight junction"/>
    <property type="evidence" value="ECO:0007669"/>
    <property type="project" value="UniProtKB-SubCell"/>
</dbReference>
<keyword evidence="8" id="KW-1015">Disulfide bond</keyword>
<dbReference type="InterPro" id="IPR051874">
    <property type="entry name" value="Ig-like_domain-LISCH7"/>
</dbReference>
<accession>A0A8D2EVE1</accession>
<keyword evidence="9" id="KW-0393">Immunoglobulin domain</keyword>
<sequence>MDRVLLRWISLFWLTAMVEGLQVTVPDKKKVAMLFQPTVLRCHFSTSSHQPAVVQWKFKSYCQDRMGESLGMSSTRAQSLSKRNLEWDPYLDCLDSRRTVRVVASKQGSTVTLGDFYRGREITIVHDADLQIGKLMWGDSGLYYCIITTPDDLEGKNEDSVELLVLGRTGLLADLLPSFAVEIMPEWVFVGLVLLGVFLFFVLVGICWCQCCPHSCCCYVRCPCCPESCCCPQAFRKGYRIQTDKERDSMKVLYYVEKELAQFDPARRMRGRYNNTISELSSLHEEDSNFRQSFRQMRSKQFPVSGDLESNPDYWSGVMGGSSGASRGPSAMEYNKEDRESFRHSQPRSKSEMLSRKNFATGVPAVSMDELAAFADSYGQRPRRADGNSHEARGGSRFERSESRAHGGFYQDDSLEEYYGQRSRSREPLTDTDRGWAFSPARRRPTEDAHLPRLVSRTPGTAPKYDHSYLGGARERQPRPEGASRGGSLETPSKRSAQLGPRSASYYAWSPPGTYKAGSSQDDQEDASDDALPPYSELELTRGPSYRGRDLPYHSNSEKRRKKEPAKKTNDFPTRMSLVV</sequence>
<feature type="domain" description="Immunoglobulin" evidence="14">
    <location>
        <begin position="27"/>
        <end position="166"/>
    </location>
</feature>
<dbReference type="PANTHER" id="PTHR15923">
    <property type="entry name" value="TRANSMEMBRANE AND IMMUNOGLOBULIN DOMAIN-CONTAINING PROTEIN"/>
    <property type="match status" value="1"/>
</dbReference>
<dbReference type="GO" id="GO:0016020">
    <property type="term" value="C:membrane"/>
    <property type="evidence" value="ECO:0007669"/>
    <property type="project" value="TreeGrafter"/>
</dbReference>
<evidence type="ECO:0000256" key="9">
    <source>
        <dbReference type="ARBA" id="ARBA00023319"/>
    </source>
</evidence>
<feature type="compositionally biased region" description="Basic and acidic residues" evidence="11">
    <location>
        <begin position="334"/>
        <end position="355"/>
    </location>
</feature>
<evidence type="ECO:0000256" key="11">
    <source>
        <dbReference type="SAM" id="MobiDB-lite"/>
    </source>
</evidence>
<gene>
    <name evidence="15" type="primary">ILDR2</name>
</gene>
<dbReference type="InterPro" id="IPR008664">
    <property type="entry name" value="LISCH7"/>
</dbReference>
<evidence type="ECO:0000256" key="4">
    <source>
        <dbReference type="ARBA" id="ARBA00022692"/>
    </source>
</evidence>
<reference evidence="15" key="3">
    <citation type="submission" date="2025-09" db="UniProtKB">
        <authorList>
            <consortium name="Ensembl"/>
        </authorList>
    </citation>
    <scope>IDENTIFICATION</scope>
</reference>
<protein>
    <submittedName>
        <fullName evidence="15">Immunoglobulin like domain containing receptor 2</fullName>
    </submittedName>
</protein>
<evidence type="ECO:0000256" key="6">
    <source>
        <dbReference type="ARBA" id="ARBA00022989"/>
    </source>
</evidence>
<feature type="compositionally biased region" description="Basic and acidic residues" evidence="11">
    <location>
        <begin position="547"/>
        <end position="558"/>
    </location>
</feature>
<evidence type="ECO:0000256" key="10">
    <source>
        <dbReference type="ARBA" id="ARBA00046288"/>
    </source>
</evidence>
<name>A0A8D2EVE1_THEGE</name>
<dbReference type="Gene3D" id="2.60.40.10">
    <property type="entry name" value="Immunoglobulins"/>
    <property type="match status" value="1"/>
</dbReference>
<organism evidence="15 16">
    <name type="scientific">Theropithecus gelada</name>
    <name type="common">Gelada baboon</name>
    <dbReference type="NCBI Taxonomy" id="9565"/>
    <lineage>
        <taxon>Eukaryota</taxon>
        <taxon>Metazoa</taxon>
        <taxon>Chordata</taxon>
        <taxon>Craniata</taxon>
        <taxon>Vertebrata</taxon>
        <taxon>Euteleostomi</taxon>
        <taxon>Mammalia</taxon>
        <taxon>Eutheria</taxon>
        <taxon>Euarchontoglires</taxon>
        <taxon>Primates</taxon>
        <taxon>Haplorrhini</taxon>
        <taxon>Catarrhini</taxon>
        <taxon>Cercopithecidae</taxon>
        <taxon>Cercopithecinae</taxon>
        <taxon>Theropithecus</taxon>
    </lineage>
</organism>
<evidence type="ECO:0000256" key="8">
    <source>
        <dbReference type="ARBA" id="ARBA00023157"/>
    </source>
</evidence>
<evidence type="ECO:0000259" key="14">
    <source>
        <dbReference type="SMART" id="SM00409"/>
    </source>
</evidence>
<feature type="compositionally biased region" description="Basic and acidic residues" evidence="11">
    <location>
        <begin position="424"/>
        <end position="434"/>
    </location>
</feature>
<dbReference type="Ensembl" id="ENSTGET00000013150.1">
    <property type="protein sequence ID" value="ENSTGEP00000010937.1"/>
    <property type="gene ID" value="ENSTGEG00000008906.1"/>
</dbReference>
<dbReference type="PANTHER" id="PTHR15923:SF0">
    <property type="entry name" value="IMMUNOGLOBULIN-LIKE DOMAIN-CONTAINING RECEPTOR 2"/>
    <property type="match status" value="1"/>
</dbReference>
<dbReference type="GO" id="GO:0012505">
    <property type="term" value="C:endomembrane system"/>
    <property type="evidence" value="ECO:0007669"/>
    <property type="project" value="UniProtKB-SubCell"/>
</dbReference>
<comment type="similarity">
    <text evidence="2">Belongs to the immunoglobulin superfamily. LISCH7 family.</text>
</comment>
<evidence type="ECO:0000256" key="12">
    <source>
        <dbReference type="SAM" id="Phobius"/>
    </source>
</evidence>
<dbReference type="SMART" id="SM00409">
    <property type="entry name" value="IG"/>
    <property type="match status" value="1"/>
</dbReference>
<evidence type="ECO:0000256" key="3">
    <source>
        <dbReference type="ARBA" id="ARBA00022427"/>
    </source>
</evidence>
<evidence type="ECO:0000256" key="2">
    <source>
        <dbReference type="ARBA" id="ARBA00009491"/>
    </source>
</evidence>
<keyword evidence="5" id="KW-0965">Cell junction</keyword>
<evidence type="ECO:0000256" key="5">
    <source>
        <dbReference type="ARBA" id="ARBA00022949"/>
    </source>
</evidence>
<feature type="region of interest" description="Disordered" evidence="11">
    <location>
        <begin position="378"/>
        <end position="580"/>
    </location>
</feature>
<evidence type="ECO:0000313" key="16">
    <source>
        <dbReference type="Proteomes" id="UP000694411"/>
    </source>
</evidence>
<keyword evidence="3" id="KW-0796">Tight junction</keyword>
<comment type="subcellular location">
    <subcellularLocation>
        <location evidence="1">Cell junction</location>
        <location evidence="1">Tight junction</location>
    </subcellularLocation>
    <subcellularLocation>
        <location evidence="10">Endomembrane system</location>
        <topology evidence="10">Single-pass type I membrane protein</topology>
    </subcellularLocation>
</comment>
<proteinExistence type="inferred from homology"/>
<evidence type="ECO:0000256" key="7">
    <source>
        <dbReference type="ARBA" id="ARBA00023136"/>
    </source>
</evidence>
<feature type="signal peptide" evidence="13">
    <location>
        <begin position="1"/>
        <end position="20"/>
    </location>
</feature>